<evidence type="ECO:0000313" key="2">
    <source>
        <dbReference type="EMBL" id="GFT07294.1"/>
    </source>
</evidence>
<sequence length="79" mass="8422">MSPLLSSPKLESTQKEKGSTFGGNPIQLGIDFGTQSSVFPSIWGSLWNVVYWFATSSSAPTSLSSAISLTVLPGRTDRN</sequence>
<organism evidence="2 3">
    <name type="scientific">Nephila pilipes</name>
    <name type="common">Giant wood spider</name>
    <name type="synonym">Nephila maculata</name>
    <dbReference type="NCBI Taxonomy" id="299642"/>
    <lineage>
        <taxon>Eukaryota</taxon>
        <taxon>Metazoa</taxon>
        <taxon>Ecdysozoa</taxon>
        <taxon>Arthropoda</taxon>
        <taxon>Chelicerata</taxon>
        <taxon>Arachnida</taxon>
        <taxon>Araneae</taxon>
        <taxon>Araneomorphae</taxon>
        <taxon>Entelegynae</taxon>
        <taxon>Araneoidea</taxon>
        <taxon>Nephilidae</taxon>
        <taxon>Nephila</taxon>
    </lineage>
</organism>
<keyword evidence="3" id="KW-1185">Reference proteome</keyword>
<accession>A0A8X6NDC1</accession>
<feature type="region of interest" description="Disordered" evidence="1">
    <location>
        <begin position="1"/>
        <end position="23"/>
    </location>
</feature>
<comment type="caution">
    <text evidence="2">The sequence shown here is derived from an EMBL/GenBank/DDBJ whole genome shotgun (WGS) entry which is preliminary data.</text>
</comment>
<evidence type="ECO:0000313" key="3">
    <source>
        <dbReference type="Proteomes" id="UP000887013"/>
    </source>
</evidence>
<dbReference type="Proteomes" id="UP000887013">
    <property type="component" value="Unassembled WGS sequence"/>
</dbReference>
<dbReference type="AlphaFoldDB" id="A0A8X6NDC1"/>
<proteinExistence type="predicted"/>
<protein>
    <submittedName>
        <fullName evidence="2">Uncharacterized protein</fullName>
    </submittedName>
</protein>
<name>A0A8X6NDC1_NEPPI</name>
<dbReference type="EMBL" id="BMAW01056700">
    <property type="protein sequence ID" value="GFT07294.1"/>
    <property type="molecule type" value="Genomic_DNA"/>
</dbReference>
<evidence type="ECO:0000256" key="1">
    <source>
        <dbReference type="SAM" id="MobiDB-lite"/>
    </source>
</evidence>
<reference evidence="2" key="1">
    <citation type="submission" date="2020-08" db="EMBL/GenBank/DDBJ databases">
        <title>Multicomponent nature underlies the extraordinary mechanical properties of spider dragline silk.</title>
        <authorList>
            <person name="Kono N."/>
            <person name="Nakamura H."/>
            <person name="Mori M."/>
            <person name="Yoshida Y."/>
            <person name="Ohtoshi R."/>
            <person name="Malay A.D."/>
            <person name="Moran D.A.P."/>
            <person name="Tomita M."/>
            <person name="Numata K."/>
            <person name="Arakawa K."/>
        </authorList>
    </citation>
    <scope>NUCLEOTIDE SEQUENCE</scope>
</reference>
<gene>
    <name evidence="2" type="ORF">NPIL_179301</name>
</gene>